<name>A0ABX0TKD4_9MICC</name>
<organism evidence="2 3">
    <name type="scientific">Paenarthrobacter ilicis</name>
    <dbReference type="NCBI Taxonomy" id="43665"/>
    <lineage>
        <taxon>Bacteria</taxon>
        <taxon>Bacillati</taxon>
        <taxon>Actinomycetota</taxon>
        <taxon>Actinomycetes</taxon>
        <taxon>Micrococcales</taxon>
        <taxon>Micrococcaceae</taxon>
        <taxon>Paenarthrobacter</taxon>
    </lineage>
</organism>
<dbReference type="InterPro" id="IPR003615">
    <property type="entry name" value="HNH_nuc"/>
</dbReference>
<evidence type="ECO:0000313" key="2">
    <source>
        <dbReference type="EMBL" id="NIJ03029.1"/>
    </source>
</evidence>
<evidence type="ECO:0000313" key="3">
    <source>
        <dbReference type="Proteomes" id="UP000802392"/>
    </source>
</evidence>
<keyword evidence="3" id="KW-1185">Reference proteome</keyword>
<comment type="caution">
    <text evidence="2">The sequence shown here is derived from an EMBL/GenBank/DDBJ whole genome shotgun (WGS) entry which is preliminary data.</text>
</comment>
<accession>A0ABX0TKD4</accession>
<dbReference type="Proteomes" id="UP000802392">
    <property type="component" value="Unassembled WGS sequence"/>
</dbReference>
<dbReference type="SMART" id="SM00507">
    <property type="entry name" value="HNHc"/>
    <property type="match status" value="1"/>
</dbReference>
<dbReference type="CDD" id="cd00085">
    <property type="entry name" value="HNHc"/>
    <property type="match status" value="1"/>
</dbReference>
<dbReference type="Gene3D" id="1.10.30.50">
    <property type="match status" value="1"/>
</dbReference>
<dbReference type="Pfam" id="PF13391">
    <property type="entry name" value="HNH_2"/>
    <property type="match status" value="1"/>
</dbReference>
<protein>
    <recommendedName>
        <fullName evidence="1">HNH nuclease domain-containing protein</fullName>
    </recommendedName>
</protein>
<evidence type="ECO:0000259" key="1">
    <source>
        <dbReference type="SMART" id="SM00507"/>
    </source>
</evidence>
<proteinExistence type="predicted"/>
<gene>
    <name evidence="2" type="ORF">FHR86_003377</name>
</gene>
<sequence length="328" mass="36547">MMANDGLIDRVDVKEWKLTPEGWTSAQTQAPKAIFRQREYERREQMWSALLASGGPKDVTPDLLRELKIYGNQAGNCVPSAETGTPGTPQGVALSFLHTVKNYEDELTETGVICHYPTTGANEHEDSEIEAFKEAYEAAVPVFVIEPGSKSTTHTVHRGFIEDIDDDNRLLLITFTSAQFPWLTERDETTSQFNLTADEGDATYSRVKNRPNQVRFAFEVYKRYGTGCAVCGLNVKGLLQAAHLLSKKLGGSDDARNGLPLCANHHLAFDRGYWCVDSDLRLHAKADGPALDDLAIVRSDLSHLPEKPHTDALTRVWRNWQAEQEADS</sequence>
<dbReference type="EMBL" id="JAAOZD010000008">
    <property type="protein sequence ID" value="NIJ03029.1"/>
    <property type="molecule type" value="Genomic_DNA"/>
</dbReference>
<reference evidence="2 3" key="1">
    <citation type="submission" date="2020-03" db="EMBL/GenBank/DDBJ databases">
        <title>Genomic Encyclopedia of Type Strains, Phase III (KMG-III): the genomes of soil and plant-associated and newly described type strains.</title>
        <authorList>
            <person name="Whitman W."/>
        </authorList>
    </citation>
    <scope>NUCLEOTIDE SEQUENCE [LARGE SCALE GENOMIC DNA]</scope>
    <source>
        <strain evidence="2 3">CECT 4207</strain>
    </source>
</reference>
<feature type="domain" description="HNH nuclease" evidence="1">
    <location>
        <begin position="215"/>
        <end position="267"/>
    </location>
</feature>